<feature type="domain" description="CMP/dCMP-type deaminase" evidence="15">
    <location>
        <begin position="1"/>
        <end position="128"/>
    </location>
</feature>
<name>A0A3N5BDN7_9BACI</name>
<dbReference type="Pfam" id="PF00383">
    <property type="entry name" value="dCMP_cyt_deam_1"/>
    <property type="match status" value="1"/>
</dbReference>
<evidence type="ECO:0000256" key="8">
    <source>
        <dbReference type="ARBA" id="ARBA00022833"/>
    </source>
</evidence>
<protein>
    <recommendedName>
        <fullName evidence="5 14">Cytidine deaminase</fullName>
        <ecNumber evidence="4 14">3.5.4.5</ecNumber>
    </recommendedName>
    <alternativeName>
        <fullName evidence="9 14">Cytidine aminohydrolase</fullName>
    </alternativeName>
</protein>
<dbReference type="InterPro" id="IPR002125">
    <property type="entry name" value="CMP_dCMP_dom"/>
</dbReference>
<dbReference type="PANTHER" id="PTHR11644:SF2">
    <property type="entry name" value="CYTIDINE DEAMINASE"/>
    <property type="match status" value="1"/>
</dbReference>
<dbReference type="GO" id="GO:0072527">
    <property type="term" value="P:pyrimidine-containing compound metabolic process"/>
    <property type="evidence" value="ECO:0007669"/>
    <property type="project" value="UniProtKB-ARBA"/>
</dbReference>
<dbReference type="Proteomes" id="UP000276443">
    <property type="component" value="Unassembled WGS sequence"/>
</dbReference>
<evidence type="ECO:0000256" key="4">
    <source>
        <dbReference type="ARBA" id="ARBA00012783"/>
    </source>
</evidence>
<accession>A0A3N5BDN7</accession>
<evidence type="ECO:0000313" key="16">
    <source>
        <dbReference type="EMBL" id="RPF55804.1"/>
    </source>
</evidence>
<comment type="similarity">
    <text evidence="3 14">Belongs to the cytidine and deoxycytidylate deaminase family.</text>
</comment>
<dbReference type="Gene3D" id="3.40.140.10">
    <property type="entry name" value="Cytidine Deaminase, domain 2"/>
    <property type="match status" value="1"/>
</dbReference>
<organism evidence="16 17">
    <name type="scientific">Aquisalibacillus elongatus</name>
    <dbReference type="NCBI Taxonomy" id="485577"/>
    <lineage>
        <taxon>Bacteria</taxon>
        <taxon>Bacillati</taxon>
        <taxon>Bacillota</taxon>
        <taxon>Bacilli</taxon>
        <taxon>Bacillales</taxon>
        <taxon>Bacillaceae</taxon>
        <taxon>Aquisalibacillus</taxon>
    </lineage>
</organism>
<dbReference type="RefSeq" id="WP_124219733.1">
    <property type="nucleotide sequence ID" value="NZ_RKRF01000007.1"/>
</dbReference>
<dbReference type="InterPro" id="IPR016192">
    <property type="entry name" value="APOBEC/CMP_deaminase_Zn-bd"/>
</dbReference>
<evidence type="ECO:0000256" key="1">
    <source>
        <dbReference type="ARBA" id="ARBA00001947"/>
    </source>
</evidence>
<feature type="binding site" evidence="13">
    <location>
        <position position="53"/>
    </location>
    <ligand>
        <name>Zn(2+)</name>
        <dbReference type="ChEBI" id="CHEBI:29105"/>
        <note>catalytic</note>
    </ligand>
</feature>
<evidence type="ECO:0000313" key="17">
    <source>
        <dbReference type="Proteomes" id="UP000276443"/>
    </source>
</evidence>
<evidence type="ECO:0000256" key="7">
    <source>
        <dbReference type="ARBA" id="ARBA00022801"/>
    </source>
</evidence>
<evidence type="ECO:0000259" key="15">
    <source>
        <dbReference type="PROSITE" id="PS51747"/>
    </source>
</evidence>
<proteinExistence type="inferred from homology"/>
<reference evidence="16 17" key="1">
    <citation type="submission" date="2018-11" db="EMBL/GenBank/DDBJ databases">
        <title>Genomic Encyclopedia of Type Strains, Phase IV (KMG-IV): sequencing the most valuable type-strain genomes for metagenomic binning, comparative biology and taxonomic classification.</title>
        <authorList>
            <person name="Goeker M."/>
        </authorList>
    </citation>
    <scope>NUCLEOTIDE SEQUENCE [LARGE SCALE GENOMIC DNA]</scope>
    <source>
        <strain evidence="16 17">DSM 18090</strain>
    </source>
</reference>
<evidence type="ECO:0000256" key="12">
    <source>
        <dbReference type="PIRSR" id="PIRSR606262-1"/>
    </source>
</evidence>
<evidence type="ECO:0000256" key="13">
    <source>
        <dbReference type="PIRSR" id="PIRSR606262-3"/>
    </source>
</evidence>
<evidence type="ECO:0000256" key="11">
    <source>
        <dbReference type="ARBA" id="ARBA00049558"/>
    </source>
</evidence>
<dbReference type="CDD" id="cd01283">
    <property type="entry name" value="cytidine_deaminase"/>
    <property type="match status" value="1"/>
</dbReference>
<dbReference type="GO" id="GO:0005829">
    <property type="term" value="C:cytosol"/>
    <property type="evidence" value="ECO:0007669"/>
    <property type="project" value="TreeGrafter"/>
</dbReference>
<evidence type="ECO:0000256" key="6">
    <source>
        <dbReference type="ARBA" id="ARBA00022723"/>
    </source>
</evidence>
<keyword evidence="8 13" id="KW-0862">Zinc</keyword>
<dbReference type="EC" id="3.5.4.5" evidence="4 14"/>
<dbReference type="AlphaFoldDB" id="A0A3N5BDN7"/>
<dbReference type="InterPro" id="IPR016193">
    <property type="entry name" value="Cytidine_deaminase-like"/>
</dbReference>
<evidence type="ECO:0000256" key="3">
    <source>
        <dbReference type="ARBA" id="ARBA00006576"/>
    </source>
</evidence>
<dbReference type="GO" id="GO:0055086">
    <property type="term" value="P:nucleobase-containing small molecule metabolic process"/>
    <property type="evidence" value="ECO:0007669"/>
    <property type="project" value="UniProtKB-ARBA"/>
</dbReference>
<sequence length="136" mass="15129">MNEDKLMEQAKSMLQQAYVPYSRFPVGAALLTDDGKVYKGCNIENAAFPVSCCAERVAIFKAISEGERNFNSMAVIANTDRPVPPCGSCRQVMSEFFNQDMTVLIGNRDGEMKEVTVKELLPFSFNQDDLTDGQEN</sequence>
<feature type="active site" description="Proton donor" evidence="12">
    <location>
        <position position="55"/>
    </location>
</feature>
<dbReference type="FunFam" id="3.40.140.10:FF:000008">
    <property type="entry name" value="Cytidine deaminase"/>
    <property type="match status" value="1"/>
</dbReference>
<dbReference type="EMBL" id="RKRF01000007">
    <property type="protein sequence ID" value="RPF55804.1"/>
    <property type="molecule type" value="Genomic_DNA"/>
</dbReference>
<dbReference type="PANTHER" id="PTHR11644">
    <property type="entry name" value="CYTIDINE DEAMINASE"/>
    <property type="match status" value="1"/>
</dbReference>
<comment type="function">
    <text evidence="2 14">This enzyme scavenges exogenous and endogenous cytidine and 2'-deoxycytidine for UMP synthesis.</text>
</comment>
<dbReference type="NCBIfam" id="TIGR01354">
    <property type="entry name" value="cyt_deam_tetra"/>
    <property type="match status" value="1"/>
</dbReference>
<comment type="catalytic activity">
    <reaction evidence="10 14">
        <text>2'-deoxycytidine + H2O + H(+) = 2'-deoxyuridine + NH4(+)</text>
        <dbReference type="Rhea" id="RHEA:13433"/>
        <dbReference type="ChEBI" id="CHEBI:15377"/>
        <dbReference type="ChEBI" id="CHEBI:15378"/>
        <dbReference type="ChEBI" id="CHEBI:15698"/>
        <dbReference type="ChEBI" id="CHEBI:16450"/>
        <dbReference type="ChEBI" id="CHEBI:28938"/>
        <dbReference type="EC" id="3.5.4.5"/>
    </reaction>
</comment>
<keyword evidence="6 13" id="KW-0479">Metal-binding</keyword>
<evidence type="ECO:0000256" key="14">
    <source>
        <dbReference type="RuleBase" id="RU364006"/>
    </source>
</evidence>
<dbReference type="GO" id="GO:0008270">
    <property type="term" value="F:zinc ion binding"/>
    <property type="evidence" value="ECO:0007669"/>
    <property type="project" value="UniProtKB-UniRule"/>
</dbReference>
<evidence type="ECO:0000256" key="5">
    <source>
        <dbReference type="ARBA" id="ARBA00018266"/>
    </source>
</evidence>
<comment type="cofactor">
    <cofactor evidence="1 13 14">
        <name>Zn(2+)</name>
        <dbReference type="ChEBI" id="CHEBI:29105"/>
    </cofactor>
</comment>
<dbReference type="InterPro" id="IPR006262">
    <property type="entry name" value="Cyt_deam_tetra"/>
</dbReference>
<comment type="caution">
    <text evidence="16">The sequence shown here is derived from an EMBL/GenBank/DDBJ whole genome shotgun (WGS) entry which is preliminary data.</text>
</comment>
<dbReference type="GO" id="GO:0004126">
    <property type="term" value="F:cytidine deaminase activity"/>
    <property type="evidence" value="ECO:0007669"/>
    <property type="project" value="UniProtKB-UniRule"/>
</dbReference>
<dbReference type="GO" id="GO:0042802">
    <property type="term" value="F:identical protein binding"/>
    <property type="evidence" value="ECO:0007669"/>
    <property type="project" value="UniProtKB-ARBA"/>
</dbReference>
<keyword evidence="17" id="KW-1185">Reference proteome</keyword>
<comment type="catalytic activity">
    <reaction evidence="11 14">
        <text>cytidine + H2O + H(+) = uridine + NH4(+)</text>
        <dbReference type="Rhea" id="RHEA:16069"/>
        <dbReference type="ChEBI" id="CHEBI:15377"/>
        <dbReference type="ChEBI" id="CHEBI:15378"/>
        <dbReference type="ChEBI" id="CHEBI:16704"/>
        <dbReference type="ChEBI" id="CHEBI:17562"/>
        <dbReference type="ChEBI" id="CHEBI:28938"/>
        <dbReference type="EC" id="3.5.4.5"/>
    </reaction>
</comment>
<evidence type="ECO:0000256" key="9">
    <source>
        <dbReference type="ARBA" id="ARBA00032005"/>
    </source>
</evidence>
<dbReference type="InterPro" id="IPR050202">
    <property type="entry name" value="Cyt/Deoxycyt_deaminase"/>
</dbReference>
<dbReference type="PROSITE" id="PS51747">
    <property type="entry name" value="CYT_DCMP_DEAMINASES_2"/>
    <property type="match status" value="1"/>
</dbReference>
<dbReference type="SUPFAM" id="SSF53927">
    <property type="entry name" value="Cytidine deaminase-like"/>
    <property type="match status" value="1"/>
</dbReference>
<feature type="binding site" evidence="13">
    <location>
        <position position="89"/>
    </location>
    <ligand>
        <name>Zn(2+)</name>
        <dbReference type="ChEBI" id="CHEBI:29105"/>
        <note>catalytic</note>
    </ligand>
</feature>
<feature type="binding site" evidence="13">
    <location>
        <position position="86"/>
    </location>
    <ligand>
        <name>Zn(2+)</name>
        <dbReference type="ChEBI" id="CHEBI:29105"/>
        <note>catalytic</note>
    </ligand>
</feature>
<gene>
    <name evidence="16" type="ORF">EDC24_0688</name>
</gene>
<evidence type="ECO:0000256" key="10">
    <source>
        <dbReference type="ARBA" id="ARBA00049252"/>
    </source>
</evidence>
<evidence type="ECO:0000256" key="2">
    <source>
        <dbReference type="ARBA" id="ARBA00003949"/>
    </source>
</evidence>
<dbReference type="NCBIfam" id="NF004064">
    <property type="entry name" value="PRK05578.1"/>
    <property type="match status" value="1"/>
</dbReference>
<keyword evidence="7 14" id="KW-0378">Hydrolase</keyword>
<dbReference type="OrthoDB" id="9795347at2"/>
<dbReference type="PROSITE" id="PS00903">
    <property type="entry name" value="CYT_DCMP_DEAMINASES_1"/>
    <property type="match status" value="1"/>
</dbReference>